<name>W7XB22_TETTS</name>
<dbReference type="KEGG" id="tet:TTHERM_000418079"/>
<organism evidence="1 2">
    <name type="scientific">Tetrahymena thermophila (strain SB210)</name>
    <dbReference type="NCBI Taxonomy" id="312017"/>
    <lineage>
        <taxon>Eukaryota</taxon>
        <taxon>Sar</taxon>
        <taxon>Alveolata</taxon>
        <taxon>Ciliophora</taxon>
        <taxon>Intramacronucleata</taxon>
        <taxon>Oligohymenophorea</taxon>
        <taxon>Hymenostomatida</taxon>
        <taxon>Tetrahymenina</taxon>
        <taxon>Tetrahymenidae</taxon>
        <taxon>Tetrahymena</taxon>
    </lineage>
</organism>
<dbReference type="EMBL" id="GG662856">
    <property type="protein sequence ID" value="EWS76575.1"/>
    <property type="molecule type" value="Genomic_DNA"/>
</dbReference>
<gene>
    <name evidence="1" type="ORF">TTHERM_000418079</name>
</gene>
<proteinExistence type="predicted"/>
<dbReference type="InParanoid" id="W7XB22"/>
<dbReference type="InterPro" id="IPR032675">
    <property type="entry name" value="LRR_dom_sf"/>
</dbReference>
<dbReference type="OrthoDB" id="120976at2759"/>
<dbReference type="SUPFAM" id="SSF52047">
    <property type="entry name" value="RNI-like"/>
    <property type="match status" value="1"/>
</dbReference>
<reference evidence="2" key="1">
    <citation type="journal article" date="2006" name="PLoS Biol.">
        <title>Macronuclear genome sequence of the ciliate Tetrahymena thermophila, a model eukaryote.</title>
        <authorList>
            <person name="Eisen J.A."/>
            <person name="Coyne R.S."/>
            <person name="Wu M."/>
            <person name="Wu D."/>
            <person name="Thiagarajan M."/>
            <person name="Wortman J.R."/>
            <person name="Badger J.H."/>
            <person name="Ren Q."/>
            <person name="Amedeo P."/>
            <person name="Jones K.M."/>
            <person name="Tallon L.J."/>
            <person name="Delcher A.L."/>
            <person name="Salzberg S.L."/>
            <person name="Silva J.C."/>
            <person name="Haas B.J."/>
            <person name="Majoros W.H."/>
            <person name="Farzad M."/>
            <person name="Carlton J.M."/>
            <person name="Smith R.K. Jr."/>
            <person name="Garg J."/>
            <person name="Pearlman R.E."/>
            <person name="Karrer K.M."/>
            <person name="Sun L."/>
            <person name="Manning G."/>
            <person name="Elde N.C."/>
            <person name="Turkewitz A.P."/>
            <person name="Asai D.J."/>
            <person name="Wilkes D.E."/>
            <person name="Wang Y."/>
            <person name="Cai H."/>
            <person name="Collins K."/>
            <person name="Stewart B.A."/>
            <person name="Lee S.R."/>
            <person name="Wilamowska K."/>
            <person name="Weinberg Z."/>
            <person name="Ruzzo W.L."/>
            <person name="Wloga D."/>
            <person name="Gaertig J."/>
            <person name="Frankel J."/>
            <person name="Tsao C.-C."/>
            <person name="Gorovsky M.A."/>
            <person name="Keeling P.J."/>
            <person name="Waller R.F."/>
            <person name="Patron N.J."/>
            <person name="Cherry J.M."/>
            <person name="Stover N.A."/>
            <person name="Krieger C.J."/>
            <person name="del Toro C."/>
            <person name="Ryder H.F."/>
            <person name="Williamson S.C."/>
            <person name="Barbeau R.A."/>
            <person name="Hamilton E.P."/>
            <person name="Orias E."/>
        </authorList>
    </citation>
    <scope>NUCLEOTIDE SEQUENCE [LARGE SCALE GENOMIC DNA]</scope>
    <source>
        <strain evidence="2">SB210</strain>
    </source>
</reference>
<sequence length="306" mass="36535">MENYYFIQNQFYIILLNFKLSFRIINQKAKRINILQQNHQKLKKIQKKLICFYKNLIVQKLFQQYLLNIFFKQNQQKIRENTSNQLKKMNDVQDLVIKEIIQQNDYLVEFQEQHSLFESISNIKFDFSKILAKKKVLLNQLLEVLMNTTNLKIFSIIIQSLQIKPLEMLSLCNFLQSKNQMLELELQLEDCNLNFNQIQNLSNSLSGFNQLKKLILDVSESFIQSKGLIYIGKAIQNLPQLLHLTLKVWYCQIELEGFIDFALKLFEVKSLRVLNFDFGWNLYDNTQQQLVKNLLKKQRRLVNCAY</sequence>
<dbReference type="Gene3D" id="3.80.10.10">
    <property type="entry name" value="Ribonuclease Inhibitor"/>
    <property type="match status" value="1"/>
</dbReference>
<accession>W7XB22</accession>
<evidence type="ECO:0000313" key="2">
    <source>
        <dbReference type="Proteomes" id="UP000009168"/>
    </source>
</evidence>
<dbReference type="RefSeq" id="XP_012650861.1">
    <property type="nucleotide sequence ID" value="XM_012795407.1"/>
</dbReference>
<dbReference type="Proteomes" id="UP000009168">
    <property type="component" value="Unassembled WGS sequence"/>
</dbReference>
<keyword evidence="2" id="KW-1185">Reference proteome</keyword>
<dbReference type="GeneID" id="24438848"/>
<dbReference type="AlphaFoldDB" id="W7XB22"/>
<protein>
    <submittedName>
        <fullName evidence="1">Uncharacterized protein</fullName>
    </submittedName>
</protein>
<evidence type="ECO:0000313" key="1">
    <source>
        <dbReference type="EMBL" id="EWS76575.1"/>
    </source>
</evidence>